<dbReference type="EMBL" id="JARIHO010000007">
    <property type="protein sequence ID" value="KAJ7358040.1"/>
    <property type="molecule type" value="Genomic_DNA"/>
</dbReference>
<evidence type="ECO:0000313" key="1">
    <source>
        <dbReference type="EMBL" id="KAJ7358040.1"/>
    </source>
</evidence>
<organism evidence="1 2">
    <name type="scientific">Mycena albidolilacea</name>
    <dbReference type="NCBI Taxonomy" id="1033008"/>
    <lineage>
        <taxon>Eukaryota</taxon>
        <taxon>Fungi</taxon>
        <taxon>Dikarya</taxon>
        <taxon>Basidiomycota</taxon>
        <taxon>Agaricomycotina</taxon>
        <taxon>Agaricomycetes</taxon>
        <taxon>Agaricomycetidae</taxon>
        <taxon>Agaricales</taxon>
        <taxon>Marasmiineae</taxon>
        <taxon>Mycenaceae</taxon>
        <taxon>Mycena</taxon>
    </lineage>
</organism>
<name>A0AAD7AGQ1_9AGAR</name>
<protein>
    <submittedName>
        <fullName evidence="1">Uncharacterized protein</fullName>
    </submittedName>
</protein>
<gene>
    <name evidence="1" type="ORF">DFH08DRAFT_953239</name>
</gene>
<accession>A0AAD7AGQ1</accession>
<proteinExistence type="predicted"/>
<evidence type="ECO:0000313" key="2">
    <source>
        <dbReference type="Proteomes" id="UP001218218"/>
    </source>
</evidence>
<keyword evidence="2" id="KW-1185">Reference proteome</keyword>
<reference evidence="1" key="1">
    <citation type="submission" date="2023-03" db="EMBL/GenBank/DDBJ databases">
        <title>Massive genome expansion in bonnet fungi (Mycena s.s.) driven by repeated elements and novel gene families across ecological guilds.</title>
        <authorList>
            <consortium name="Lawrence Berkeley National Laboratory"/>
            <person name="Harder C.B."/>
            <person name="Miyauchi S."/>
            <person name="Viragh M."/>
            <person name="Kuo A."/>
            <person name="Thoen E."/>
            <person name="Andreopoulos B."/>
            <person name="Lu D."/>
            <person name="Skrede I."/>
            <person name="Drula E."/>
            <person name="Henrissat B."/>
            <person name="Morin E."/>
            <person name="Kohler A."/>
            <person name="Barry K."/>
            <person name="LaButti K."/>
            <person name="Morin E."/>
            <person name="Salamov A."/>
            <person name="Lipzen A."/>
            <person name="Mereny Z."/>
            <person name="Hegedus B."/>
            <person name="Baldrian P."/>
            <person name="Stursova M."/>
            <person name="Weitz H."/>
            <person name="Taylor A."/>
            <person name="Grigoriev I.V."/>
            <person name="Nagy L.G."/>
            <person name="Martin F."/>
            <person name="Kauserud H."/>
        </authorList>
    </citation>
    <scope>NUCLEOTIDE SEQUENCE</scope>
    <source>
        <strain evidence="1">CBHHK002</strain>
    </source>
</reference>
<dbReference type="Proteomes" id="UP001218218">
    <property type="component" value="Unassembled WGS sequence"/>
</dbReference>
<comment type="caution">
    <text evidence="1">The sequence shown here is derived from an EMBL/GenBank/DDBJ whole genome shotgun (WGS) entry which is preliminary data.</text>
</comment>
<sequence length="114" mass="12178">MTGVPRTACATCAPGVCVAYSPLSAGRSCLCGHGEDEHLPERGGCTDTHCMRFQTVTYLAGDPGRTPCQRPGCGRPYILHRALDVLVQSPLSRVFTPIMAPVESRPHSTLVTPK</sequence>
<dbReference type="AlphaFoldDB" id="A0AAD7AGQ1"/>